<name>A0A098BX61_9NOCA</name>
<evidence type="ECO:0000313" key="5">
    <source>
        <dbReference type="Proteomes" id="UP000042997"/>
    </source>
</evidence>
<comment type="similarity">
    <text evidence="1">Belongs to the short-chain fatty acyl-CoA assimilation regulator (ScfR) family.</text>
</comment>
<evidence type="ECO:0000256" key="2">
    <source>
        <dbReference type="SAM" id="MobiDB-lite"/>
    </source>
</evidence>
<dbReference type="InterPro" id="IPR010982">
    <property type="entry name" value="Lambda_DNA-bd_dom_sf"/>
</dbReference>
<dbReference type="Proteomes" id="UP000042997">
    <property type="component" value="Unassembled WGS sequence"/>
</dbReference>
<dbReference type="Pfam" id="PF06114">
    <property type="entry name" value="Peptidase_M78"/>
    <property type="match status" value="1"/>
</dbReference>
<dbReference type="InterPro" id="IPR052345">
    <property type="entry name" value="Rad_response_metalloprotease"/>
</dbReference>
<dbReference type="InterPro" id="IPR010359">
    <property type="entry name" value="IrrE_HExxH"/>
</dbReference>
<dbReference type="InterPro" id="IPR001387">
    <property type="entry name" value="Cro/C1-type_HTH"/>
</dbReference>
<proteinExistence type="inferred from homology"/>
<organism evidence="4 5">
    <name type="scientific">Rhodococcus ruber</name>
    <dbReference type="NCBI Taxonomy" id="1830"/>
    <lineage>
        <taxon>Bacteria</taxon>
        <taxon>Bacillati</taxon>
        <taxon>Actinomycetota</taxon>
        <taxon>Actinomycetes</taxon>
        <taxon>Mycobacteriales</taxon>
        <taxon>Nocardiaceae</taxon>
        <taxon>Rhodococcus</taxon>
    </lineage>
</organism>
<evidence type="ECO:0000256" key="1">
    <source>
        <dbReference type="ARBA" id="ARBA00007227"/>
    </source>
</evidence>
<evidence type="ECO:0000259" key="3">
    <source>
        <dbReference type="PROSITE" id="PS50943"/>
    </source>
</evidence>
<feature type="region of interest" description="Disordered" evidence="2">
    <location>
        <begin position="318"/>
        <end position="346"/>
    </location>
</feature>
<accession>A0A098BX61</accession>
<dbReference type="RefSeq" id="WP_052455367.1">
    <property type="nucleotide sequence ID" value="NZ_JAJNCM010000010.1"/>
</dbReference>
<evidence type="ECO:0000313" key="4">
    <source>
        <dbReference type="EMBL" id="CDZ92311.1"/>
    </source>
</evidence>
<dbReference type="OrthoDB" id="9794834at2"/>
<dbReference type="PROSITE" id="PS50943">
    <property type="entry name" value="HTH_CROC1"/>
    <property type="match status" value="1"/>
</dbReference>
<dbReference type="Gene3D" id="1.10.260.40">
    <property type="entry name" value="lambda repressor-like DNA-binding domains"/>
    <property type="match status" value="1"/>
</dbReference>
<reference evidence="4 5" key="1">
    <citation type="journal article" date="2014" name="Genome Announc.">
        <title>Draft Genome Sequence of Propane- and Butane-Oxidizing Actinobacterium Rhodococcus ruber IEGM 231.</title>
        <authorList>
            <person name="Ivshina I.B."/>
            <person name="Kuyukina M.S."/>
            <person name="Krivoruchko A.V."/>
            <person name="Barbe V."/>
            <person name="Fischer C."/>
        </authorList>
    </citation>
    <scope>NUCLEOTIDE SEQUENCE [LARGE SCALE GENOMIC DNA]</scope>
</reference>
<feature type="domain" description="HTH cro/C1-type" evidence="3">
    <location>
        <begin position="9"/>
        <end position="63"/>
    </location>
</feature>
<dbReference type="SMART" id="SM00530">
    <property type="entry name" value="HTH_XRE"/>
    <property type="match status" value="1"/>
</dbReference>
<dbReference type="Gene3D" id="1.10.10.2910">
    <property type="match status" value="1"/>
</dbReference>
<dbReference type="SUPFAM" id="SSF47413">
    <property type="entry name" value="lambda repressor-like DNA-binding domains"/>
    <property type="match status" value="1"/>
</dbReference>
<sequence length="346" mass="38404">MNHDPNLRLKQLRAKVGMTQGEFANALGVTQSLLSQVERNERRATPNVLESAVLRFNLAPDYFDVPPVHYNRQSLNFRRNVLTARAQDAAIYTFGDIEREVQQLLTGVPFRNIALDTRPRSTCLSLEEISEAAARTRSALALDPHTPIRNVTRAFERAGIGVVPFESDVVPEGKLDGISSPNDNGANFVIAIARRDSGDRIRFTVSHEGGHLVLHTRSRPDSEQVRETEANLFAGAFLLPEAPMRSDLSPDLTLLGYSKLKAKWGVSIQALIRRSLTLGVIDQNRYKSLMIQLSSRGWRTNEPVEVGFEEPRLVPHVTARPPAPAAPDRTGANVISLASRKRPPRD</sequence>
<gene>
    <name evidence="4" type="ORF">RHRU231_930190</name>
</gene>
<protein>
    <submittedName>
        <fullName evidence="4">Putative transcriptional regulator</fullName>
    </submittedName>
</protein>
<dbReference type="PANTHER" id="PTHR43236:SF1">
    <property type="entry name" value="BLL7220 PROTEIN"/>
    <property type="match status" value="1"/>
</dbReference>
<dbReference type="EMBL" id="CCSD01000109">
    <property type="protein sequence ID" value="CDZ92311.1"/>
    <property type="molecule type" value="Genomic_DNA"/>
</dbReference>
<dbReference type="GO" id="GO:0003677">
    <property type="term" value="F:DNA binding"/>
    <property type="evidence" value="ECO:0007669"/>
    <property type="project" value="InterPro"/>
</dbReference>
<dbReference type="Pfam" id="PF01381">
    <property type="entry name" value="HTH_3"/>
    <property type="match status" value="1"/>
</dbReference>
<dbReference type="PANTHER" id="PTHR43236">
    <property type="entry name" value="ANTITOXIN HIGA1"/>
    <property type="match status" value="1"/>
</dbReference>
<dbReference type="CDD" id="cd00093">
    <property type="entry name" value="HTH_XRE"/>
    <property type="match status" value="1"/>
</dbReference>
<dbReference type="AlphaFoldDB" id="A0A098BX61"/>